<evidence type="ECO:0000256" key="3">
    <source>
        <dbReference type="SAM" id="SignalP"/>
    </source>
</evidence>
<evidence type="ECO:0000313" key="5">
    <source>
        <dbReference type="EMBL" id="CAH1442754.1"/>
    </source>
</evidence>
<dbReference type="PANTHER" id="PTHR32444:SF128">
    <property type="entry name" value="CURCULIN-LIKE (MANNOSE-BINDING) LECTIN FAMILY PROTEIN"/>
    <property type="match status" value="1"/>
</dbReference>
<feature type="signal peptide" evidence="3">
    <location>
        <begin position="1"/>
        <end position="21"/>
    </location>
</feature>
<dbReference type="SUPFAM" id="SSF51110">
    <property type="entry name" value="alpha-D-mannose-specific plant lectins"/>
    <property type="match status" value="1"/>
</dbReference>
<comment type="caution">
    <text evidence="5">The sequence shown here is derived from an EMBL/GenBank/DDBJ whole genome shotgun (WGS) entry which is preliminary data.</text>
</comment>
<organism evidence="5 6">
    <name type="scientific">Lactuca virosa</name>
    <dbReference type="NCBI Taxonomy" id="75947"/>
    <lineage>
        <taxon>Eukaryota</taxon>
        <taxon>Viridiplantae</taxon>
        <taxon>Streptophyta</taxon>
        <taxon>Embryophyta</taxon>
        <taxon>Tracheophyta</taxon>
        <taxon>Spermatophyta</taxon>
        <taxon>Magnoliopsida</taxon>
        <taxon>eudicotyledons</taxon>
        <taxon>Gunneridae</taxon>
        <taxon>Pentapetalae</taxon>
        <taxon>asterids</taxon>
        <taxon>campanulids</taxon>
        <taxon>Asterales</taxon>
        <taxon>Asteraceae</taxon>
        <taxon>Cichorioideae</taxon>
        <taxon>Cichorieae</taxon>
        <taxon>Lactucinae</taxon>
        <taxon>Lactuca</taxon>
    </lineage>
</organism>
<protein>
    <recommendedName>
        <fullName evidence="4">Bulb-type lectin domain-containing protein</fullName>
    </recommendedName>
</protein>
<proteinExistence type="predicted"/>
<feature type="domain" description="Bulb-type lectin" evidence="4">
    <location>
        <begin position="26"/>
        <end position="179"/>
    </location>
</feature>
<dbReference type="PANTHER" id="PTHR32444">
    <property type="entry name" value="BULB-TYPE LECTIN DOMAIN-CONTAINING PROTEIN"/>
    <property type="match status" value="1"/>
</dbReference>
<dbReference type="EMBL" id="CAKMRJ010005412">
    <property type="protein sequence ID" value="CAH1442754.1"/>
    <property type="molecule type" value="Genomic_DNA"/>
</dbReference>
<keyword evidence="2" id="KW-0325">Glycoprotein</keyword>
<dbReference type="Pfam" id="PF01453">
    <property type="entry name" value="B_lectin"/>
    <property type="match status" value="1"/>
</dbReference>
<dbReference type="InterPro" id="IPR036426">
    <property type="entry name" value="Bulb-type_lectin_dom_sf"/>
</dbReference>
<dbReference type="SMART" id="SM00108">
    <property type="entry name" value="B_lectin"/>
    <property type="match status" value="1"/>
</dbReference>
<evidence type="ECO:0000259" key="4">
    <source>
        <dbReference type="PROSITE" id="PS50927"/>
    </source>
</evidence>
<sequence>MAVRSIFLIILTLCCSFFSNACYSETDTLLQGEELKNWDYLISSNKVFTLKFFGFGSTISPYLGIFYSAHGSGNRKIPRLKVYDHRLGMIYYVKDGSGYLQREDKAVWVANRNNPSKDVYGKLTIDIHGKLSILSGGGTVVDLSSPTPVVTRNASCTLLDNGNFILQELYPDGSVKRVLWQSFDYPTDCWECNKTS</sequence>
<dbReference type="InterPro" id="IPR001480">
    <property type="entry name" value="Bulb-type_lectin_dom"/>
</dbReference>
<name>A0AAU9NY89_9ASTR</name>
<reference evidence="5 6" key="1">
    <citation type="submission" date="2022-01" db="EMBL/GenBank/DDBJ databases">
        <authorList>
            <person name="Xiong W."/>
            <person name="Schranz E."/>
        </authorList>
    </citation>
    <scope>NUCLEOTIDE SEQUENCE [LARGE SCALE GENOMIC DNA]</scope>
</reference>
<evidence type="ECO:0000313" key="6">
    <source>
        <dbReference type="Proteomes" id="UP001157418"/>
    </source>
</evidence>
<dbReference type="Proteomes" id="UP001157418">
    <property type="component" value="Unassembled WGS sequence"/>
</dbReference>
<evidence type="ECO:0000256" key="2">
    <source>
        <dbReference type="ARBA" id="ARBA00023180"/>
    </source>
</evidence>
<feature type="chain" id="PRO_5043426279" description="Bulb-type lectin domain-containing protein" evidence="3">
    <location>
        <begin position="22"/>
        <end position="196"/>
    </location>
</feature>
<keyword evidence="6" id="KW-1185">Reference proteome</keyword>
<accession>A0AAU9NY89</accession>
<dbReference type="AlphaFoldDB" id="A0AAU9NY89"/>
<dbReference type="Gene3D" id="2.90.10.10">
    <property type="entry name" value="Bulb-type lectin domain"/>
    <property type="match status" value="1"/>
</dbReference>
<keyword evidence="1 3" id="KW-0732">Signal</keyword>
<gene>
    <name evidence="5" type="ORF">LVIROSA_LOCUS28721</name>
</gene>
<dbReference type="PROSITE" id="PS50927">
    <property type="entry name" value="BULB_LECTIN"/>
    <property type="match status" value="1"/>
</dbReference>
<evidence type="ECO:0000256" key="1">
    <source>
        <dbReference type="ARBA" id="ARBA00022729"/>
    </source>
</evidence>